<dbReference type="InterPro" id="IPR033315">
    <property type="entry name" value="Fan1-like"/>
</dbReference>
<dbReference type="PANTHER" id="PTHR15749">
    <property type="entry name" value="FANCONI-ASSOCIATED NUCLEASE 1"/>
    <property type="match status" value="1"/>
</dbReference>
<protein>
    <recommendedName>
        <fullName evidence="1">Fanconi-associated nuclease</fullName>
        <ecNumber evidence="1">3.1.4.1</ecNumber>
    </recommendedName>
</protein>
<dbReference type="InterPro" id="IPR049125">
    <property type="entry name" value="FAN1-like_WH"/>
</dbReference>
<dbReference type="Proteomes" id="UP000738325">
    <property type="component" value="Unassembled WGS sequence"/>
</dbReference>
<gene>
    <name evidence="5" type="ORF">BGZ99_003535</name>
</gene>
<feature type="domain" description="Fanconi-associated nuclease 1-like winged-helix" evidence="4">
    <location>
        <begin position="220"/>
        <end position="301"/>
    </location>
</feature>
<evidence type="ECO:0000313" key="5">
    <source>
        <dbReference type="EMBL" id="KAG0322036.1"/>
    </source>
</evidence>
<feature type="compositionally biased region" description="Low complexity" evidence="2">
    <location>
        <begin position="510"/>
        <end position="524"/>
    </location>
</feature>
<keyword evidence="1" id="KW-0460">Magnesium</keyword>
<dbReference type="GO" id="GO:0008409">
    <property type="term" value="F:5'-3' exonuclease activity"/>
    <property type="evidence" value="ECO:0007669"/>
    <property type="project" value="TreeGrafter"/>
</dbReference>
<dbReference type="GO" id="GO:0046872">
    <property type="term" value="F:metal ion binding"/>
    <property type="evidence" value="ECO:0007669"/>
    <property type="project" value="UniProtKB-KW"/>
</dbReference>
<dbReference type="InterPro" id="IPR049132">
    <property type="entry name" value="FAN1-like_euk"/>
</dbReference>
<name>A0A9P6RK79_9FUNG</name>
<dbReference type="GO" id="GO:0036297">
    <property type="term" value="P:interstrand cross-link repair"/>
    <property type="evidence" value="ECO:0007669"/>
    <property type="project" value="InterPro"/>
</dbReference>
<organism evidence="5 6">
    <name type="scientific">Dissophora globulifera</name>
    <dbReference type="NCBI Taxonomy" id="979702"/>
    <lineage>
        <taxon>Eukaryota</taxon>
        <taxon>Fungi</taxon>
        <taxon>Fungi incertae sedis</taxon>
        <taxon>Mucoromycota</taxon>
        <taxon>Mortierellomycotina</taxon>
        <taxon>Mortierellomycetes</taxon>
        <taxon>Mortierellales</taxon>
        <taxon>Mortierellaceae</taxon>
        <taxon>Dissophora</taxon>
    </lineage>
</organism>
<dbReference type="InterPro" id="IPR049126">
    <property type="entry name" value="FAN1-like_TPR"/>
</dbReference>
<comment type="caution">
    <text evidence="5">The sequence shown here is derived from an EMBL/GenBank/DDBJ whole genome shotgun (WGS) entry which is preliminary data.</text>
</comment>
<dbReference type="CDD" id="cd22326">
    <property type="entry name" value="FAN1-like"/>
    <property type="match status" value="1"/>
</dbReference>
<comment type="cofactor">
    <cofactor evidence="1">
        <name>Mg(2+)</name>
        <dbReference type="ChEBI" id="CHEBI:18420"/>
    </cofactor>
    <cofactor evidence="1">
        <name>Mn(2+)</name>
        <dbReference type="ChEBI" id="CHEBI:29035"/>
    </cofactor>
</comment>
<dbReference type="PANTHER" id="PTHR15749:SF4">
    <property type="entry name" value="FANCONI-ASSOCIATED NUCLEASE 1"/>
    <property type="match status" value="1"/>
</dbReference>
<evidence type="ECO:0000259" key="4">
    <source>
        <dbReference type="Pfam" id="PF21315"/>
    </source>
</evidence>
<evidence type="ECO:0000313" key="6">
    <source>
        <dbReference type="Proteomes" id="UP000738325"/>
    </source>
</evidence>
<dbReference type="EC" id="3.1.4.1" evidence="1"/>
<dbReference type="GO" id="GO:0070336">
    <property type="term" value="F:flap-structured DNA binding"/>
    <property type="evidence" value="ECO:0007669"/>
    <property type="project" value="TreeGrafter"/>
</dbReference>
<feature type="compositionally biased region" description="Low complexity" evidence="2">
    <location>
        <begin position="80"/>
        <end position="89"/>
    </location>
</feature>
<evidence type="ECO:0000256" key="1">
    <source>
        <dbReference type="RuleBase" id="RU365033"/>
    </source>
</evidence>
<keyword evidence="1" id="KW-0234">DNA repair</keyword>
<keyword evidence="1" id="KW-0378">Hydrolase</keyword>
<evidence type="ECO:0000256" key="2">
    <source>
        <dbReference type="SAM" id="MobiDB-lite"/>
    </source>
</evidence>
<dbReference type="Pfam" id="PF21315">
    <property type="entry name" value="FAN1_HTH"/>
    <property type="match status" value="1"/>
</dbReference>
<sequence length="1052" mass="119178">MKKQGARSKTTEGAPDALADTPTSTTLAPSTGSKRQLPLDFSRHSLHSNHKKISPPTATNSHNPTAAASSATTMTQQLVSKSTTSTSSSVFDPPIIRVNLSTLITSVDSSNSPDGYSVDTRVASFASQSGSDSPDNVVQNDSPYCDSETDDALLRTNVRFGRANSGDADDDNASTVSIKTEDEDALEMSGLLQIKQGPHDEDRKDFDEAFPPEFRWRTVYVAAFELALDTVLPEEAFLFTDEELVLFETYRALADDPKHLFVRLFLRKQGYWQRQCKLEGRYLEIDDLNFALQQLFSVGLLMDQSALHDPEEALVMLAMDELKILARRIGVLEKLSGKRRKVLVAMILDHFRQQSFISKRMLLAPGGIANNESEDCKTGLATHNFSGDSSKRDDALVETIVDISGPCVKIDPDVMKVFERLHLVFYRSREYTDRPALQEAILAKIGRRTFPTYDITRTNTVFRNRVELLNYEAALKMHYDISKMIESAAGPGRGAVIYVHDNDNRPNEGNTSSSITRRSNSTRSNSKKNIGDSSSGDSTPVNGNENDTVLDREEKDPEQERRRLEVVGIYEKVIEQAEGIRGAWREYVATETEMSKKCPNYFLLRFSPGWVYTQILRLELRAFAFLKRFEEESILLHELLDQQIYSLGQRGGWYDRLALVKSNYAFHKRLGKQEALRVCMMALRDRHVHSVEATSIQARIMRLESELKVAFRERHDFSYLTLRKAQKRILTGERLNTPGTAAPSYASSRSYSYVPNTMERAGHPTAMQRPLWRNIDGSDCSVEELALSYYRTLGYKGHHSENSLLSTLFGLLFWDILFSPQPGVFETSFQTEPLDLRTDAFFLQRQGMIIERIDNIAGSQIVECPEMSPSIVISSTECLSEAASETTRDTHCGELASSAGENDEDDDTPLIDQRRRRQSYKPLNQDLANNTLCEVKLEQEQEQKSDEVLLAEKEQLWREEMLARKRRECFYLDMLQRHDDLYREKKVYCVGVNWMYSKEELLQVAEGPGDRLSTTQQVWIDLLTSLGVDVELCLVQVAKDEDVFLAERRATN</sequence>
<comment type="subcellular location">
    <subcellularLocation>
        <location evidence="1">Nucleus</location>
    </subcellularLocation>
</comment>
<dbReference type="Pfam" id="PF21170">
    <property type="entry name" value="FAN1_TPR"/>
    <property type="match status" value="1"/>
</dbReference>
<reference evidence="5" key="1">
    <citation type="journal article" date="2020" name="Fungal Divers.">
        <title>Resolving the Mortierellaceae phylogeny through synthesis of multi-gene phylogenetics and phylogenomics.</title>
        <authorList>
            <person name="Vandepol N."/>
            <person name="Liber J."/>
            <person name="Desiro A."/>
            <person name="Na H."/>
            <person name="Kennedy M."/>
            <person name="Barry K."/>
            <person name="Grigoriev I.V."/>
            <person name="Miller A.N."/>
            <person name="O'Donnell K."/>
            <person name="Stajich J.E."/>
            <person name="Bonito G."/>
        </authorList>
    </citation>
    <scope>NUCLEOTIDE SEQUENCE</scope>
    <source>
        <strain evidence="5">REB-010B</strain>
    </source>
</reference>
<keyword evidence="1" id="KW-0479">Metal-binding</keyword>
<feature type="domain" description="Fanconi-associated nuclease 1-like TPR" evidence="3">
    <location>
        <begin position="568"/>
        <end position="703"/>
    </location>
</feature>
<comment type="function">
    <text evidence="1">Nuclease required for the repair of DNA interstrand cross-links (ICL). Acts as a 5'-3' exonuclease that anchors at a cut end of DNA and cleaves DNA successively at every third nucleotide, allowing to excise an ICL from one strand through flanking incisions.</text>
</comment>
<comment type="similarity">
    <text evidence="1">Belongs to the FAN1 family.</text>
</comment>
<dbReference type="GO" id="GO:0017108">
    <property type="term" value="F:5'-flap endonuclease activity"/>
    <property type="evidence" value="ECO:0007669"/>
    <property type="project" value="TreeGrafter"/>
</dbReference>
<feature type="compositionally biased region" description="Basic and acidic residues" evidence="2">
    <location>
        <begin position="549"/>
        <end position="559"/>
    </location>
</feature>
<keyword evidence="6" id="KW-1185">Reference proteome</keyword>
<dbReference type="OrthoDB" id="76364at2759"/>
<feature type="compositionally biased region" description="Basic residues" evidence="2">
    <location>
        <begin position="44"/>
        <end position="53"/>
    </location>
</feature>
<dbReference type="GO" id="GO:0004528">
    <property type="term" value="F:phosphodiesterase I activity"/>
    <property type="evidence" value="ECO:0007669"/>
    <property type="project" value="UniProtKB-EC"/>
</dbReference>
<feature type="compositionally biased region" description="Polar residues" evidence="2">
    <location>
        <begin position="21"/>
        <end position="34"/>
    </location>
</feature>
<dbReference type="AlphaFoldDB" id="A0A9P6RK79"/>
<dbReference type="EMBL" id="JAAAIP010000222">
    <property type="protein sequence ID" value="KAG0322036.1"/>
    <property type="molecule type" value="Genomic_DNA"/>
</dbReference>
<evidence type="ECO:0000259" key="3">
    <source>
        <dbReference type="Pfam" id="PF21170"/>
    </source>
</evidence>
<keyword evidence="1" id="KW-0539">Nucleus</keyword>
<feature type="region of interest" description="Disordered" evidence="2">
    <location>
        <begin position="497"/>
        <end position="559"/>
    </location>
</feature>
<dbReference type="GO" id="GO:0005634">
    <property type="term" value="C:nucleus"/>
    <property type="evidence" value="ECO:0007669"/>
    <property type="project" value="UniProtKB-SubCell"/>
</dbReference>
<keyword evidence="1" id="KW-0227">DNA damage</keyword>
<comment type="catalytic activity">
    <reaction evidence="1">
        <text>Hydrolytically removes 5'-nucleotides successively from the 3'-hydroxy termini of 3'-hydroxy-terminated oligonucleotides.</text>
        <dbReference type="EC" id="3.1.4.1"/>
    </reaction>
</comment>
<feature type="compositionally biased region" description="Low complexity" evidence="2">
    <location>
        <begin position="54"/>
        <end position="73"/>
    </location>
</feature>
<feature type="compositionally biased region" description="Polar residues" evidence="2">
    <location>
        <begin position="527"/>
        <end position="547"/>
    </location>
</feature>
<keyword evidence="1" id="KW-0464">Manganese</keyword>
<accession>A0A9P6RK79</accession>
<keyword evidence="1" id="KW-0540">Nuclease</keyword>
<proteinExistence type="inferred from homology"/>
<feature type="region of interest" description="Disordered" evidence="2">
    <location>
        <begin position="1"/>
        <end position="90"/>
    </location>
</feature>